<evidence type="ECO:0000313" key="4">
    <source>
        <dbReference type="Proteomes" id="UP001172645"/>
    </source>
</evidence>
<dbReference type="Proteomes" id="UP001172645">
    <property type="component" value="Unassembled WGS sequence"/>
</dbReference>
<gene>
    <name evidence="3" type="ORF">PY649_20290</name>
</gene>
<proteinExistence type="predicted"/>
<keyword evidence="4" id="KW-1185">Reference proteome</keyword>
<organism evidence="3 4">
    <name type="scientific">Rhizobium mayense</name>
    <dbReference type="NCBI Taxonomy" id="1312184"/>
    <lineage>
        <taxon>Bacteria</taxon>
        <taxon>Pseudomonadati</taxon>
        <taxon>Pseudomonadota</taxon>
        <taxon>Alphaproteobacteria</taxon>
        <taxon>Hyphomicrobiales</taxon>
        <taxon>Rhizobiaceae</taxon>
        <taxon>Rhizobium/Agrobacterium group</taxon>
        <taxon>Rhizobium</taxon>
    </lineage>
</organism>
<evidence type="ECO:0000259" key="2">
    <source>
        <dbReference type="Pfam" id="PF10145"/>
    </source>
</evidence>
<dbReference type="EMBL" id="JARFYM010000017">
    <property type="protein sequence ID" value="MDL2401249.1"/>
    <property type="molecule type" value="Genomic_DNA"/>
</dbReference>
<feature type="transmembrane region" description="Helical" evidence="1">
    <location>
        <begin position="420"/>
        <end position="443"/>
    </location>
</feature>
<accession>A0ABT7JY23</accession>
<keyword evidence="1" id="KW-1133">Transmembrane helix</keyword>
<evidence type="ECO:0000313" key="3">
    <source>
        <dbReference type="EMBL" id="MDL2401249.1"/>
    </source>
</evidence>
<reference evidence="3" key="1">
    <citation type="submission" date="2023-06" db="EMBL/GenBank/DDBJ databases">
        <title>Phylogenetic Diversity of Rhizobium strains.</title>
        <authorList>
            <person name="Moura F.T."/>
            <person name="Helene L.C.F."/>
            <person name="Hungria M."/>
        </authorList>
    </citation>
    <scope>NUCLEOTIDE SEQUENCE</scope>
    <source>
        <strain evidence="3">CCGE526</strain>
    </source>
</reference>
<dbReference type="Pfam" id="PF10145">
    <property type="entry name" value="PhageMin_Tail"/>
    <property type="match status" value="1"/>
</dbReference>
<evidence type="ECO:0000256" key="1">
    <source>
        <dbReference type="SAM" id="Phobius"/>
    </source>
</evidence>
<name>A0ABT7JY23_9HYPH</name>
<comment type="caution">
    <text evidence="3">The sequence shown here is derived from an EMBL/GenBank/DDBJ whole genome shotgun (WGS) entry which is preliminary data.</text>
</comment>
<sequence length="868" mass="90369">MANSMSLDVLVRLKDGLTGPLRGLRNSVQSFVDLSKKIGLVGTAIAGISFMAPMQEAAAFQQKLVDIAGTANLSGKAAYDFVDKAKTQYEGLALKIGQYSSTIAEGAGQMIAAGLDEKLVDASIGSIGKAATAAHAEFSDMAGVATALLTTLKVPADQLDDSLAALAVAGKAGSFELKDMAKYFPTLVGQMAKFGVTGREAVNFLGAALEIAKKGTSDPAEAANNLKNFLTKILAPTTIKNFKDAGVDIQAVMQDAATKGINPIEAVVQKIVKLTGASSQEIDGLMKKAKASGLQGADALGYVRNELEKIHGAGKLGGLFSDMQVMDFLLPLLGNLDEYKDIKDQVAKATGAVTDRDFATQMQALNQQLVIFGEIGTQATREVGLAFGTWMPMINSGLEAALKWMRDLDAETGGLVRQGLAWAGAAVLVTAALGALGIVLPIVGAGIEAVAALFSVAGAAIAAVGYGAYLLYKNWGTFGPKIGQVWQRTKDGFWSFVDGMRDRGRQLLAYGSELFDRYGPMVSDALGRAWDGIADGAPRAVAAIVDIGGRIIAAGKDIADHFGPEIAAGFASAWDDIKGGWENLKTFFDGFKESLNFKIDLSGLTIDDAKVKAVEALDLALRGIAAGWGALKDFGTGFAPYLRGMGQDVGGIVNNIVEIGNGFMRIGEAVVKIAGVDPSTVSGFFKMLGDLFGGTIGASLHLIKDISDWIAAIVDGLADLSEKVAAGIDWSKLLPDGVVKTWSDLANAVSTVRNFMSFGQTSAAPGDKLPNGGTAAAIDDHLGNDDFLNPLPQLPQRPAANNNTPAQAAPAAARNVIVPALPPVTGTAVIKNEIKVTVDGPARVVGQPEPAEQTVPISSETGRAIGRL</sequence>
<feature type="transmembrane region" description="Helical" evidence="1">
    <location>
        <begin position="449"/>
        <end position="472"/>
    </location>
</feature>
<dbReference type="InterPro" id="IPR010090">
    <property type="entry name" value="Phage_tape_meas"/>
</dbReference>
<protein>
    <submittedName>
        <fullName evidence="3">Phage tail tape measure protein</fullName>
    </submittedName>
</protein>
<feature type="domain" description="Phage tail tape measure protein" evidence="2">
    <location>
        <begin position="92"/>
        <end position="277"/>
    </location>
</feature>
<keyword evidence="1" id="KW-0812">Transmembrane</keyword>
<keyword evidence="1" id="KW-0472">Membrane</keyword>
<dbReference type="RefSeq" id="WP_285870440.1">
    <property type="nucleotide sequence ID" value="NZ_JARFYM010000017.1"/>
</dbReference>